<dbReference type="EMBL" id="WIWJ01000118">
    <property type="protein sequence ID" value="MQT50238.1"/>
    <property type="molecule type" value="Genomic_DNA"/>
</dbReference>
<dbReference type="RefSeq" id="WP_153428170.1">
    <property type="nucleotide sequence ID" value="NZ_WIWJ01000118.1"/>
</dbReference>
<proteinExistence type="inferred from homology"/>
<comment type="caution">
    <text evidence="12">The sequence shown here is derived from an EMBL/GenBank/DDBJ whole genome shotgun (WGS) entry which is preliminary data.</text>
</comment>
<dbReference type="InterPro" id="IPR004431">
    <property type="entry name" value="3-IsopropMal_deHydase_ssu"/>
</dbReference>
<evidence type="ECO:0000256" key="9">
    <source>
        <dbReference type="ARBA" id="ARBA00023304"/>
    </source>
</evidence>
<organism evidence="12 13">
    <name type="scientific">Pseudomonas helleri</name>
    <dbReference type="NCBI Taxonomy" id="1608996"/>
    <lineage>
        <taxon>Bacteria</taxon>
        <taxon>Pseudomonadati</taxon>
        <taxon>Pseudomonadota</taxon>
        <taxon>Gammaproteobacteria</taxon>
        <taxon>Pseudomonadales</taxon>
        <taxon>Pseudomonadaceae</taxon>
        <taxon>Pseudomonas</taxon>
    </lineage>
</organism>
<comment type="subunit">
    <text evidence="5 10">Heterodimer of LeuC and LeuD.</text>
</comment>
<dbReference type="HAMAP" id="MF_01031">
    <property type="entry name" value="LeuD_type1"/>
    <property type="match status" value="1"/>
</dbReference>
<evidence type="ECO:0000256" key="10">
    <source>
        <dbReference type="HAMAP-Rule" id="MF_01031"/>
    </source>
</evidence>
<comment type="function">
    <text evidence="2 10">Catalyzes the isomerization between 2-isopropylmalate and 3-isopropylmalate, via the formation of 2-isopropylmaleate.</text>
</comment>
<evidence type="ECO:0000313" key="13">
    <source>
        <dbReference type="Proteomes" id="UP000441404"/>
    </source>
</evidence>
<dbReference type="CDD" id="cd01577">
    <property type="entry name" value="IPMI_Swivel"/>
    <property type="match status" value="1"/>
</dbReference>
<dbReference type="Gene3D" id="3.20.19.10">
    <property type="entry name" value="Aconitase, domain 4"/>
    <property type="match status" value="1"/>
</dbReference>
<evidence type="ECO:0000256" key="3">
    <source>
        <dbReference type="ARBA" id="ARBA00004729"/>
    </source>
</evidence>
<accession>A0A6A7YEN0</accession>
<dbReference type="PANTHER" id="PTHR43345">
    <property type="entry name" value="3-ISOPROPYLMALATE DEHYDRATASE SMALL SUBUNIT 2-RELATED-RELATED"/>
    <property type="match status" value="1"/>
</dbReference>
<dbReference type="FunFam" id="3.20.19.10:FF:000003">
    <property type="entry name" value="3-isopropylmalate dehydratase small subunit"/>
    <property type="match status" value="1"/>
</dbReference>
<dbReference type="InterPro" id="IPR015928">
    <property type="entry name" value="Aconitase/3IPM_dehydase_swvl"/>
</dbReference>
<gene>
    <name evidence="10 12" type="primary">leuD</name>
    <name evidence="12" type="ORF">GHO40_26565</name>
</gene>
<evidence type="ECO:0000256" key="7">
    <source>
        <dbReference type="ARBA" id="ARBA00022605"/>
    </source>
</evidence>
<evidence type="ECO:0000256" key="4">
    <source>
        <dbReference type="ARBA" id="ARBA00009845"/>
    </source>
</evidence>
<comment type="pathway">
    <text evidence="3 10">Amino-acid biosynthesis; L-leucine biosynthesis; L-leucine from 3-methyl-2-oxobutanoate: step 2/4.</text>
</comment>
<dbReference type="GO" id="GO:0009316">
    <property type="term" value="C:3-isopropylmalate dehydratase complex"/>
    <property type="evidence" value="ECO:0007669"/>
    <property type="project" value="InterPro"/>
</dbReference>
<dbReference type="Proteomes" id="UP000441404">
    <property type="component" value="Unassembled WGS sequence"/>
</dbReference>
<comment type="similarity">
    <text evidence="4 10">Belongs to the LeuD family. LeuD type 1 subfamily.</text>
</comment>
<evidence type="ECO:0000256" key="8">
    <source>
        <dbReference type="ARBA" id="ARBA00023239"/>
    </source>
</evidence>
<keyword evidence="9 10" id="KW-0100">Branched-chain amino acid biosynthesis</keyword>
<protein>
    <recommendedName>
        <fullName evidence="10">3-isopropylmalate dehydratase small subunit</fullName>
        <ecNumber evidence="10">4.2.1.33</ecNumber>
    </recommendedName>
    <alternativeName>
        <fullName evidence="10">Alpha-IPM isomerase</fullName>
        <shortName evidence="10">IPMI</shortName>
    </alternativeName>
    <alternativeName>
        <fullName evidence="10">Isopropylmalate isomerase</fullName>
    </alternativeName>
</protein>
<evidence type="ECO:0000259" key="11">
    <source>
        <dbReference type="Pfam" id="PF00694"/>
    </source>
</evidence>
<dbReference type="InterPro" id="IPR000573">
    <property type="entry name" value="AconitaseA/IPMdHydase_ssu_swvl"/>
</dbReference>
<sequence length="204" mass="22651">MSMQPFTTVSGKAAPLLAANIDTDVIMPKQFLKVIDRNGLDRGVFFDLRFLPSGELNPEFILNQPAWQDARFLVTGPNFGCGSSREHAVWGLKQLGIRALIGSSFAGIFYDNCQRNGVLVITLEDVLVQALGRLISQPETAEITIDLITQSIRLAEGSVIEFKIDDLRKTALLKGLDAIGSTLQRSAQIREFEQRHLQANPWLR</sequence>
<comment type="catalytic activity">
    <reaction evidence="1 10">
        <text>(2R,3S)-3-isopropylmalate = (2S)-2-isopropylmalate</text>
        <dbReference type="Rhea" id="RHEA:32287"/>
        <dbReference type="ChEBI" id="CHEBI:1178"/>
        <dbReference type="ChEBI" id="CHEBI:35121"/>
        <dbReference type="EC" id="4.2.1.33"/>
    </reaction>
</comment>
<dbReference type="GO" id="GO:0003861">
    <property type="term" value="F:3-isopropylmalate dehydratase activity"/>
    <property type="evidence" value="ECO:0007669"/>
    <property type="project" value="UniProtKB-UniRule"/>
</dbReference>
<keyword evidence="7 10" id="KW-0028">Amino-acid biosynthesis</keyword>
<evidence type="ECO:0000256" key="1">
    <source>
        <dbReference type="ARBA" id="ARBA00000491"/>
    </source>
</evidence>
<evidence type="ECO:0000256" key="5">
    <source>
        <dbReference type="ARBA" id="ARBA00011271"/>
    </source>
</evidence>
<dbReference type="NCBIfam" id="TIGR00171">
    <property type="entry name" value="leuD"/>
    <property type="match status" value="1"/>
</dbReference>
<dbReference type="AlphaFoldDB" id="A0A6A7YEN0"/>
<dbReference type="Pfam" id="PF00694">
    <property type="entry name" value="Aconitase_C"/>
    <property type="match status" value="1"/>
</dbReference>
<dbReference type="PANTHER" id="PTHR43345:SF5">
    <property type="entry name" value="3-ISOPROPYLMALATE DEHYDRATASE SMALL SUBUNIT"/>
    <property type="match status" value="1"/>
</dbReference>
<evidence type="ECO:0000256" key="2">
    <source>
        <dbReference type="ARBA" id="ARBA00002695"/>
    </source>
</evidence>
<dbReference type="NCBIfam" id="NF002458">
    <property type="entry name" value="PRK01641.1"/>
    <property type="match status" value="1"/>
</dbReference>
<reference evidence="12 13" key="1">
    <citation type="submission" date="2019-10" db="EMBL/GenBank/DDBJ databases">
        <title>Evaluation of single-gene subtyping targets for Pseudomonas.</title>
        <authorList>
            <person name="Reichler S.J."/>
            <person name="Orsi R.H."/>
            <person name="Wiedmann M."/>
            <person name="Martin N.H."/>
            <person name="Murphy S.I."/>
        </authorList>
    </citation>
    <scope>NUCLEOTIDE SEQUENCE [LARGE SCALE GENOMIC DNA]</scope>
    <source>
        <strain evidence="12 13">FSL R10-3257</strain>
    </source>
</reference>
<dbReference type="InterPro" id="IPR050075">
    <property type="entry name" value="LeuD"/>
</dbReference>
<evidence type="ECO:0000313" key="12">
    <source>
        <dbReference type="EMBL" id="MQT50238.1"/>
    </source>
</evidence>
<feature type="domain" description="Aconitase A/isopropylmalate dehydratase small subunit swivel" evidence="11">
    <location>
        <begin position="3"/>
        <end position="124"/>
    </location>
</feature>
<keyword evidence="8 10" id="KW-0456">Lyase</keyword>
<keyword evidence="6 10" id="KW-0432">Leucine biosynthesis</keyword>
<dbReference type="SUPFAM" id="SSF52016">
    <property type="entry name" value="LeuD/IlvD-like"/>
    <property type="match status" value="1"/>
</dbReference>
<dbReference type="EC" id="4.2.1.33" evidence="10"/>
<dbReference type="InterPro" id="IPR033940">
    <property type="entry name" value="IPMI_Swivel"/>
</dbReference>
<name>A0A6A7YEN0_9PSED</name>
<dbReference type="GO" id="GO:0009098">
    <property type="term" value="P:L-leucine biosynthetic process"/>
    <property type="evidence" value="ECO:0007669"/>
    <property type="project" value="UniProtKB-UniRule"/>
</dbReference>
<dbReference type="UniPathway" id="UPA00048">
    <property type="reaction ID" value="UER00071"/>
</dbReference>
<evidence type="ECO:0000256" key="6">
    <source>
        <dbReference type="ARBA" id="ARBA00022430"/>
    </source>
</evidence>